<dbReference type="PANTHER" id="PTHR11941">
    <property type="entry name" value="ENOYL-COA HYDRATASE-RELATED"/>
    <property type="match status" value="1"/>
</dbReference>
<dbReference type="GO" id="GO:0006635">
    <property type="term" value="P:fatty acid beta-oxidation"/>
    <property type="evidence" value="ECO:0007669"/>
    <property type="project" value="TreeGrafter"/>
</dbReference>
<dbReference type="AlphaFoldDB" id="A0AAX6GRX1"/>
<dbReference type="Gene3D" id="3.90.226.10">
    <property type="entry name" value="2-enoyl-CoA Hydratase, Chain A, domain 1"/>
    <property type="match status" value="1"/>
</dbReference>
<organism evidence="7 8">
    <name type="scientific">Iris pallida</name>
    <name type="common">Sweet iris</name>
    <dbReference type="NCBI Taxonomy" id="29817"/>
    <lineage>
        <taxon>Eukaryota</taxon>
        <taxon>Viridiplantae</taxon>
        <taxon>Streptophyta</taxon>
        <taxon>Embryophyta</taxon>
        <taxon>Tracheophyta</taxon>
        <taxon>Spermatophyta</taxon>
        <taxon>Magnoliopsida</taxon>
        <taxon>Liliopsida</taxon>
        <taxon>Asparagales</taxon>
        <taxon>Iridaceae</taxon>
        <taxon>Iridoideae</taxon>
        <taxon>Irideae</taxon>
        <taxon>Iris</taxon>
    </lineage>
</organism>
<evidence type="ECO:0000313" key="8">
    <source>
        <dbReference type="Proteomes" id="UP001140949"/>
    </source>
</evidence>
<evidence type="ECO:0000313" key="7">
    <source>
        <dbReference type="EMBL" id="KAJ6830988.1"/>
    </source>
</evidence>
<dbReference type="InterPro" id="IPR001753">
    <property type="entry name" value="Enoyl-CoA_hydra/iso"/>
</dbReference>
<accession>A0AAX6GRX1</accession>
<comment type="catalytic activity">
    <reaction evidence="2">
        <text>a (3E)-enoyl-CoA = a 4-saturated (2E)-enoyl-CoA</text>
        <dbReference type="Rhea" id="RHEA:45228"/>
        <dbReference type="ChEBI" id="CHEBI:58521"/>
        <dbReference type="ChEBI" id="CHEBI:85097"/>
        <dbReference type="EC" id="5.3.3.8"/>
    </reaction>
</comment>
<dbReference type="SUPFAM" id="SSF52096">
    <property type="entry name" value="ClpP/crotonase"/>
    <property type="match status" value="1"/>
</dbReference>
<proteinExistence type="inferred from homology"/>
<reference evidence="7" key="2">
    <citation type="submission" date="2023-04" db="EMBL/GenBank/DDBJ databases">
        <authorList>
            <person name="Bruccoleri R.E."/>
            <person name="Oakeley E.J."/>
            <person name="Faust A.-M."/>
            <person name="Dessus-Babus S."/>
            <person name="Altorfer M."/>
            <person name="Burckhardt D."/>
            <person name="Oertli M."/>
            <person name="Naumann U."/>
            <person name="Petersen F."/>
            <person name="Wong J."/>
        </authorList>
    </citation>
    <scope>NUCLEOTIDE SEQUENCE</scope>
    <source>
        <strain evidence="7">GSM-AAB239-AS_SAM_17_03QT</strain>
        <tissue evidence="7">Leaf</tissue>
    </source>
</reference>
<reference evidence="7" key="1">
    <citation type="journal article" date="2023" name="GigaByte">
        <title>Genome assembly of the bearded iris, Iris pallida Lam.</title>
        <authorList>
            <person name="Bruccoleri R.E."/>
            <person name="Oakeley E.J."/>
            <person name="Faust A.M.E."/>
            <person name="Altorfer M."/>
            <person name="Dessus-Babus S."/>
            <person name="Burckhardt D."/>
            <person name="Oertli M."/>
            <person name="Naumann U."/>
            <person name="Petersen F."/>
            <person name="Wong J."/>
        </authorList>
    </citation>
    <scope>NUCLEOTIDE SEQUENCE</scope>
    <source>
        <strain evidence="7">GSM-AAB239-AS_SAM_17_03QT</strain>
    </source>
</reference>
<name>A0AAX6GRX1_IRIPA</name>
<comment type="pathway">
    <text evidence="3">Lipid metabolism; fatty acid beta-oxidation.</text>
</comment>
<dbReference type="EMBL" id="JANAVB010017194">
    <property type="protein sequence ID" value="KAJ6830988.1"/>
    <property type="molecule type" value="Genomic_DNA"/>
</dbReference>
<keyword evidence="6" id="KW-0443">Lipid metabolism</keyword>
<dbReference type="Proteomes" id="UP001140949">
    <property type="component" value="Unassembled WGS sequence"/>
</dbReference>
<dbReference type="PANTHER" id="PTHR11941:SF75">
    <property type="entry name" value="ENOYL-COA HYDRATASE_ISOMERASE FAMILY PROTEIN"/>
    <property type="match status" value="1"/>
</dbReference>
<evidence type="ECO:0000256" key="5">
    <source>
        <dbReference type="ARBA" id="ARBA00012064"/>
    </source>
</evidence>
<evidence type="ECO:0000256" key="4">
    <source>
        <dbReference type="ARBA" id="ARBA00005254"/>
    </source>
</evidence>
<comment type="caution">
    <text evidence="7">The sequence shown here is derived from an EMBL/GenBank/DDBJ whole genome shotgun (WGS) entry which is preliminary data.</text>
</comment>
<keyword evidence="8" id="KW-1185">Reference proteome</keyword>
<evidence type="ECO:0000256" key="2">
    <source>
        <dbReference type="ARBA" id="ARBA00000765"/>
    </source>
</evidence>
<protein>
    <recommendedName>
        <fullName evidence="5">Delta(3)-Delta(2)-enoyl-CoA isomerase</fullName>
        <ecNumber evidence="5">5.3.3.8</ecNumber>
    </recommendedName>
</protein>
<dbReference type="GO" id="GO:0005777">
    <property type="term" value="C:peroxisome"/>
    <property type="evidence" value="ECO:0007669"/>
    <property type="project" value="TreeGrafter"/>
</dbReference>
<gene>
    <name evidence="7" type="ORF">M6B38_351855</name>
</gene>
<comment type="catalytic activity">
    <reaction evidence="1">
        <text>a (3Z)-enoyl-CoA = a 4-saturated (2E)-enoyl-CoA</text>
        <dbReference type="Rhea" id="RHEA:45900"/>
        <dbReference type="ChEBI" id="CHEBI:85097"/>
        <dbReference type="ChEBI" id="CHEBI:85489"/>
        <dbReference type="EC" id="5.3.3.8"/>
    </reaction>
</comment>
<evidence type="ECO:0000256" key="1">
    <source>
        <dbReference type="ARBA" id="ARBA00000452"/>
    </source>
</evidence>
<evidence type="ECO:0000256" key="6">
    <source>
        <dbReference type="ARBA" id="ARBA00023098"/>
    </source>
</evidence>
<dbReference type="EC" id="5.3.3.8" evidence="5"/>
<dbReference type="GO" id="GO:0004165">
    <property type="term" value="F:delta(3)-delta(2)-enoyl-CoA isomerase activity"/>
    <property type="evidence" value="ECO:0007669"/>
    <property type="project" value="UniProtKB-EC"/>
</dbReference>
<dbReference type="FunFam" id="3.90.226.10:FF:000049">
    <property type="entry name" value="Enoyl-CoA delta isomerase 3"/>
    <property type="match status" value="1"/>
</dbReference>
<comment type="similarity">
    <text evidence="4">Belongs to the enoyl-CoA hydratase/isomerase family.</text>
</comment>
<evidence type="ECO:0000256" key="3">
    <source>
        <dbReference type="ARBA" id="ARBA00005005"/>
    </source>
</evidence>
<dbReference type="Pfam" id="PF00378">
    <property type="entry name" value="ECH_1"/>
    <property type="match status" value="1"/>
</dbReference>
<sequence>MCTVEKRGQIFILTLTGGDEHRLSLDLITRIRSALARIRTDALSSNSSSALVTVAEGKFFSNGFDLGFANAAATQAERAARLASMVDALAPLLADLLSLPMPTVAAVTGHAAAAGFMLALAHDYVAMRSDRGFLYMSELDLGLTLPAYFMTLMRGKIRDLGLFKKIVMKSGKVMAVEAMEKGVVDVVKGSAGDTAEAAAAMAEGLAKRGWNGRVYASIRMGAFPEICRAVGLPEESEEDRRKMFASKL</sequence>
<dbReference type="InterPro" id="IPR029045">
    <property type="entry name" value="ClpP/crotonase-like_dom_sf"/>
</dbReference>